<feature type="domain" description="VOC" evidence="1">
    <location>
        <begin position="137"/>
        <end position="248"/>
    </location>
</feature>
<dbReference type="EMBL" id="JACHMH010000001">
    <property type="protein sequence ID" value="MBB4676289.1"/>
    <property type="molecule type" value="Genomic_DNA"/>
</dbReference>
<dbReference type="RefSeq" id="WP_185002134.1">
    <property type="nucleotide sequence ID" value="NZ_BAAAUI010000029.1"/>
</dbReference>
<dbReference type="InterPro" id="IPR029068">
    <property type="entry name" value="Glyas_Bleomycin-R_OHBP_Dase"/>
</dbReference>
<dbReference type="AlphaFoldDB" id="A0A7W7C833"/>
<keyword evidence="3" id="KW-1185">Reference proteome</keyword>
<dbReference type="PROSITE" id="PS51819">
    <property type="entry name" value="VOC"/>
    <property type="match status" value="2"/>
</dbReference>
<dbReference type="Gene3D" id="3.10.180.10">
    <property type="entry name" value="2,3-Dihydroxybiphenyl 1,2-Dioxygenase, domain 1"/>
    <property type="match status" value="2"/>
</dbReference>
<evidence type="ECO:0000313" key="3">
    <source>
        <dbReference type="Proteomes" id="UP000533598"/>
    </source>
</evidence>
<reference evidence="2 3" key="1">
    <citation type="submission" date="2020-08" db="EMBL/GenBank/DDBJ databases">
        <title>Sequencing the genomes of 1000 actinobacteria strains.</title>
        <authorList>
            <person name="Klenk H.-P."/>
        </authorList>
    </citation>
    <scope>NUCLEOTIDE SEQUENCE [LARGE SCALE GENOMIC DNA]</scope>
    <source>
        <strain evidence="2 3">DSM 44230</strain>
    </source>
</reference>
<protein>
    <submittedName>
        <fullName evidence="2">Putative enzyme related to lactoylglutathione lyase</fullName>
    </submittedName>
</protein>
<gene>
    <name evidence="2" type="ORF">HNR67_002407</name>
</gene>
<dbReference type="InterPro" id="IPR037523">
    <property type="entry name" value="VOC_core"/>
</dbReference>
<organism evidence="2 3">
    <name type="scientific">Crossiella cryophila</name>
    <dbReference type="NCBI Taxonomy" id="43355"/>
    <lineage>
        <taxon>Bacteria</taxon>
        <taxon>Bacillati</taxon>
        <taxon>Actinomycetota</taxon>
        <taxon>Actinomycetes</taxon>
        <taxon>Pseudonocardiales</taxon>
        <taxon>Pseudonocardiaceae</taxon>
        <taxon>Crossiella</taxon>
    </lineage>
</organism>
<comment type="caution">
    <text evidence="2">The sequence shown here is derived from an EMBL/GenBank/DDBJ whole genome shotgun (WGS) entry which is preliminary data.</text>
</comment>
<dbReference type="Pfam" id="PF18029">
    <property type="entry name" value="Glyoxalase_6"/>
    <property type="match status" value="1"/>
</dbReference>
<dbReference type="Pfam" id="PF00903">
    <property type="entry name" value="Glyoxalase"/>
    <property type="match status" value="1"/>
</dbReference>
<evidence type="ECO:0000259" key="1">
    <source>
        <dbReference type="PROSITE" id="PS51819"/>
    </source>
</evidence>
<dbReference type="InterPro" id="IPR052164">
    <property type="entry name" value="Anthracycline_SecMetBiosynth"/>
</dbReference>
<dbReference type="GO" id="GO:0016829">
    <property type="term" value="F:lyase activity"/>
    <property type="evidence" value="ECO:0007669"/>
    <property type="project" value="UniProtKB-KW"/>
</dbReference>
<name>A0A7W7C833_9PSEU</name>
<dbReference type="InterPro" id="IPR041581">
    <property type="entry name" value="Glyoxalase_6"/>
</dbReference>
<sequence length="250" mass="26825">MPERDGYTAGTPSWVDVSTPDLDAAKEFYTGLFGWSYTPGEEKYGYYVNALLRGRIVAGLGPAQPDAPPMWGTYLHTEDAEGVVARARSAGGTVVVEPMTVGSFGTMAIALDPAGALIGFWQPDEHHGAGLVNEHGTLVWNELRTTAVAAAKSFYGNLFDYGYSEVRGAPEYPVFELAGQQVASAEPVHREEERPHWLVYFGTSDVEATVAAARELGGAVVEEITETAYGRIAVLADPWGAVFAVLHLGE</sequence>
<dbReference type="Proteomes" id="UP000533598">
    <property type="component" value="Unassembled WGS sequence"/>
</dbReference>
<dbReference type="InterPro" id="IPR004360">
    <property type="entry name" value="Glyas_Fos-R_dOase_dom"/>
</dbReference>
<evidence type="ECO:0000313" key="2">
    <source>
        <dbReference type="EMBL" id="MBB4676289.1"/>
    </source>
</evidence>
<dbReference type="CDD" id="cd07247">
    <property type="entry name" value="SgaA_N_like"/>
    <property type="match status" value="2"/>
</dbReference>
<dbReference type="PANTHER" id="PTHR33993:SF10">
    <property type="entry name" value="CONSERVED PROTEIN"/>
    <property type="match status" value="1"/>
</dbReference>
<keyword evidence="2" id="KW-0456">Lyase</keyword>
<dbReference type="SUPFAM" id="SSF54593">
    <property type="entry name" value="Glyoxalase/Bleomycin resistance protein/Dihydroxybiphenyl dioxygenase"/>
    <property type="match status" value="2"/>
</dbReference>
<feature type="domain" description="VOC" evidence="1">
    <location>
        <begin position="11"/>
        <end position="123"/>
    </location>
</feature>
<accession>A0A7W7C833</accession>
<dbReference type="PANTHER" id="PTHR33993">
    <property type="entry name" value="GLYOXALASE-RELATED"/>
    <property type="match status" value="1"/>
</dbReference>
<proteinExistence type="predicted"/>